<comment type="caution">
    <text evidence="4">The sequence shown here is derived from an EMBL/GenBank/DDBJ whole genome shotgun (WGS) entry which is preliminary data.</text>
</comment>
<proteinExistence type="predicted"/>
<sequence>MADWREVFSLLQNAHDHKLATHLGISIWGNGRELFSRSLGSARPDTIYDLASLTKPLACGLLALELGSADKINWQVTLEQIWGDTLPSDKKPLTIRQILTHSAGFAAHHKFYTVLAKSPFPARKGLLKAMILNDPLEYGPSEKSVYSDLGYMLLGLLLEDLTANPLNRAVADLYQSKGIKAPFYLPFDQVSPEIFAQTAPSGELETGGPALAQVHDGNAHALGGVAGHAGLFGSLEQVAGPLLALSSSLEGRGPWPQGLTQELLAQDTATPGSTRTMGFDTPSGETSAAGRAPQGVVGHLGFTGTSFWWQPEKASGIILLTNRLETGTDIETMRSFRHELHTRAWQDLDRMGKL</sequence>
<dbReference type="STRING" id="1429043.X474_21205"/>
<dbReference type="Proteomes" id="UP000032233">
    <property type="component" value="Unassembled WGS sequence"/>
</dbReference>
<dbReference type="Gene3D" id="3.40.710.10">
    <property type="entry name" value="DD-peptidase/beta-lactamase superfamily"/>
    <property type="match status" value="1"/>
</dbReference>
<dbReference type="FunCoup" id="A0A0D2J8K6">
    <property type="interactions" value="134"/>
</dbReference>
<dbReference type="PATRIC" id="fig|1429043.3.peg.4496"/>
<name>A0A0D2J8K6_9BACT</name>
<feature type="domain" description="Beta-lactamase-related" evidence="3">
    <location>
        <begin position="25"/>
        <end position="334"/>
    </location>
</feature>
<accession>A0A0D2J8K6</accession>
<evidence type="ECO:0000256" key="2">
    <source>
        <dbReference type="SAM" id="MobiDB-lite"/>
    </source>
</evidence>
<evidence type="ECO:0000313" key="4">
    <source>
        <dbReference type="EMBL" id="KIX12021.1"/>
    </source>
</evidence>
<gene>
    <name evidence="4" type="ORF">X474_21205</name>
</gene>
<protein>
    <recommendedName>
        <fullName evidence="3">Beta-lactamase-related domain-containing protein</fullName>
    </recommendedName>
</protein>
<dbReference type="SUPFAM" id="SSF56601">
    <property type="entry name" value="beta-lactamase/transpeptidase-like"/>
    <property type="match status" value="1"/>
</dbReference>
<dbReference type="InterPro" id="IPR001466">
    <property type="entry name" value="Beta-lactam-related"/>
</dbReference>
<dbReference type="EMBL" id="AZAC01000035">
    <property type="protein sequence ID" value="KIX12021.1"/>
    <property type="molecule type" value="Genomic_DNA"/>
</dbReference>
<evidence type="ECO:0000259" key="3">
    <source>
        <dbReference type="Pfam" id="PF00144"/>
    </source>
</evidence>
<dbReference type="InterPro" id="IPR050789">
    <property type="entry name" value="Diverse_Enzym_Activities"/>
</dbReference>
<dbReference type="InParanoid" id="A0A0D2J8K6"/>
<organism evidence="4 5">
    <name type="scientific">Dethiosulfatarculus sandiegensis</name>
    <dbReference type="NCBI Taxonomy" id="1429043"/>
    <lineage>
        <taxon>Bacteria</taxon>
        <taxon>Pseudomonadati</taxon>
        <taxon>Thermodesulfobacteriota</taxon>
        <taxon>Desulfarculia</taxon>
        <taxon>Desulfarculales</taxon>
        <taxon>Desulfarculaceae</taxon>
        <taxon>Dethiosulfatarculus</taxon>
    </lineage>
</organism>
<dbReference type="Pfam" id="PF00144">
    <property type="entry name" value="Beta-lactamase"/>
    <property type="match status" value="1"/>
</dbReference>
<dbReference type="GO" id="GO:0016787">
    <property type="term" value="F:hydrolase activity"/>
    <property type="evidence" value="ECO:0007669"/>
    <property type="project" value="UniProtKB-KW"/>
</dbReference>
<evidence type="ECO:0000313" key="5">
    <source>
        <dbReference type="Proteomes" id="UP000032233"/>
    </source>
</evidence>
<dbReference type="PANTHER" id="PTHR43283">
    <property type="entry name" value="BETA-LACTAMASE-RELATED"/>
    <property type="match status" value="1"/>
</dbReference>
<keyword evidence="5" id="KW-1185">Reference proteome</keyword>
<evidence type="ECO:0000256" key="1">
    <source>
        <dbReference type="ARBA" id="ARBA00022801"/>
    </source>
</evidence>
<keyword evidence="1" id="KW-0378">Hydrolase</keyword>
<dbReference type="AlphaFoldDB" id="A0A0D2J8K6"/>
<dbReference type="RefSeq" id="WP_044351185.1">
    <property type="nucleotide sequence ID" value="NZ_AZAC01000035.1"/>
</dbReference>
<dbReference type="InterPro" id="IPR012338">
    <property type="entry name" value="Beta-lactam/transpept-like"/>
</dbReference>
<feature type="region of interest" description="Disordered" evidence="2">
    <location>
        <begin position="270"/>
        <end position="293"/>
    </location>
</feature>
<dbReference type="PANTHER" id="PTHR43283:SF11">
    <property type="entry name" value="BETA-LACTAMASE-RELATED DOMAIN-CONTAINING PROTEIN"/>
    <property type="match status" value="1"/>
</dbReference>
<reference evidence="4 5" key="1">
    <citation type="submission" date="2013-11" db="EMBL/GenBank/DDBJ databases">
        <title>Metagenomic analysis of a methanogenic consortium involved in long chain n-alkane degradation.</title>
        <authorList>
            <person name="Davidova I.A."/>
            <person name="Callaghan A.V."/>
            <person name="Wawrik B."/>
            <person name="Pruitt S."/>
            <person name="Marks C."/>
            <person name="Duncan K.E."/>
            <person name="Suflita J.M."/>
        </authorList>
    </citation>
    <scope>NUCLEOTIDE SEQUENCE [LARGE SCALE GENOMIC DNA]</scope>
    <source>
        <strain evidence="4 5">SPR</strain>
    </source>
</reference>